<evidence type="ECO:0000256" key="1">
    <source>
        <dbReference type="SAM" id="Phobius"/>
    </source>
</evidence>
<dbReference type="Proteomes" id="UP000187465">
    <property type="component" value="Unassembled WGS sequence"/>
</dbReference>
<dbReference type="CDD" id="cd07341">
    <property type="entry name" value="M56_BlaR1_MecR1_like"/>
    <property type="match status" value="1"/>
</dbReference>
<evidence type="ECO:0000313" key="3">
    <source>
        <dbReference type="EMBL" id="OMD23022.1"/>
    </source>
</evidence>
<protein>
    <recommendedName>
        <fullName evidence="2">Peptidase M56 domain-containing protein</fullName>
    </recommendedName>
</protein>
<dbReference type="CDD" id="cd15482">
    <property type="entry name" value="Sialidase_non-viral"/>
    <property type="match status" value="1"/>
</dbReference>
<dbReference type="SUPFAM" id="SSF110296">
    <property type="entry name" value="Oligoxyloglucan reducing end-specific cellobiohydrolase"/>
    <property type="match status" value="1"/>
</dbReference>
<proteinExistence type="predicted"/>
<feature type="domain" description="Peptidase M56" evidence="2">
    <location>
        <begin position="8"/>
        <end position="300"/>
    </location>
</feature>
<feature type="transmembrane region" description="Helical" evidence="1">
    <location>
        <begin position="312"/>
        <end position="330"/>
    </location>
</feature>
<dbReference type="InterPro" id="IPR052173">
    <property type="entry name" value="Beta-lactam_resp_regulator"/>
</dbReference>
<evidence type="ECO:0000259" key="2">
    <source>
        <dbReference type="Pfam" id="PF05569"/>
    </source>
</evidence>
<dbReference type="InterPro" id="IPR015943">
    <property type="entry name" value="WD40/YVTN_repeat-like_dom_sf"/>
</dbReference>
<dbReference type="Gene3D" id="2.130.10.10">
    <property type="entry name" value="YVTN repeat-like/Quinoprotein amine dehydrogenase"/>
    <property type="match status" value="1"/>
</dbReference>
<dbReference type="AlphaFoldDB" id="A0A1R0WWJ6"/>
<keyword evidence="1" id="KW-0472">Membrane</keyword>
<feature type="transmembrane region" description="Helical" evidence="1">
    <location>
        <begin position="110"/>
        <end position="133"/>
    </location>
</feature>
<feature type="transmembrane region" description="Helical" evidence="1">
    <location>
        <begin position="6"/>
        <end position="25"/>
    </location>
</feature>
<dbReference type="PANTHER" id="PTHR34978">
    <property type="entry name" value="POSSIBLE SENSOR-TRANSDUCER PROTEIN BLAR"/>
    <property type="match status" value="1"/>
</dbReference>
<dbReference type="Pfam" id="PF05569">
    <property type="entry name" value="Peptidase_M56"/>
    <property type="match status" value="1"/>
</dbReference>
<keyword evidence="1" id="KW-0812">Transmembrane</keyword>
<sequence>MTSLFLDFLIISVTTSLMIFILMFLSPWLSKNYSAKWKYWIWMILTIRLLLPFNISFANNVVRIPLPDSSKISTVFQDIPSNSIQIDVSGISHPVQQAASLNHIPSLMDILTWLWFSGFVLFLLYHFTSYYFFRKQSLRWSNSLLSDQMVLKINQVYKEMKIKLSITVLISEKVPNPMLVGFYKPILFLPHDQYNDEELEFIFKHELVHYKRHDIIYKILLLIVHAIHWFNPFVWFMVRQAGREIEIYCDETVVGTRSLSYRKKYCEAILSVIQNSDPRFLALSTNFSGGEISMKERFISILNTKKKRNGITLFYTVLLLIGVISVLASCTNIKGTEFIKPGTIYSIGFDGEQVVVNDAGNSYSIDAEGNVSVSYRNGDVKANVPLKLDTTGGVLGMGQENTGYFISEDKTAIVYGFADGKSLPLHVLISNDKGQTWNDYPIPGAMGYETKFIGFTNKNDGWLVSGASQGVGSALNYVYQTSDGGKTWKEIGNPNDIYSEHLTGVGFSSSDIGFLGYRYYMDEGPVIYWTKDQGQTWERLAVSLPEKFDKYKKNPLSPIFNRKEGLFPISLIDQDTGVAGTIYLTSKDEGITWVYDEAYDKLLNP</sequence>
<dbReference type="PANTHER" id="PTHR34978:SF3">
    <property type="entry name" value="SLR0241 PROTEIN"/>
    <property type="match status" value="1"/>
</dbReference>
<dbReference type="RefSeq" id="WP_036687485.1">
    <property type="nucleotide sequence ID" value="NZ_MKQK01000086.1"/>
</dbReference>
<comment type="caution">
    <text evidence="3">The sequence shown here is derived from an EMBL/GenBank/DDBJ whole genome shotgun (WGS) entry which is preliminary data.</text>
</comment>
<accession>A0A1R0WWJ6</accession>
<dbReference type="EMBL" id="MKQP01000060">
    <property type="protein sequence ID" value="OMD23022.1"/>
    <property type="molecule type" value="Genomic_DNA"/>
</dbReference>
<feature type="transmembrane region" description="Helical" evidence="1">
    <location>
        <begin position="37"/>
        <end position="57"/>
    </location>
</feature>
<dbReference type="InterPro" id="IPR008756">
    <property type="entry name" value="Peptidase_M56"/>
</dbReference>
<evidence type="ECO:0000313" key="4">
    <source>
        <dbReference type="Proteomes" id="UP000187465"/>
    </source>
</evidence>
<name>A0A1R0WWJ6_9BACL</name>
<keyword evidence="1" id="KW-1133">Transmembrane helix</keyword>
<gene>
    <name evidence="3" type="ORF">BJP51_30910</name>
</gene>
<organism evidence="3 4">
    <name type="scientific">Paenibacillus odorifer</name>
    <dbReference type="NCBI Taxonomy" id="189426"/>
    <lineage>
        <taxon>Bacteria</taxon>
        <taxon>Bacillati</taxon>
        <taxon>Bacillota</taxon>
        <taxon>Bacilli</taxon>
        <taxon>Bacillales</taxon>
        <taxon>Paenibacillaceae</taxon>
        <taxon>Paenibacillus</taxon>
    </lineage>
</organism>
<reference evidence="3 4" key="1">
    <citation type="submission" date="2016-10" db="EMBL/GenBank/DDBJ databases">
        <title>Paenibacillus species isolates.</title>
        <authorList>
            <person name="Beno S.M."/>
        </authorList>
    </citation>
    <scope>NUCLEOTIDE SEQUENCE [LARGE SCALE GENOMIC DNA]</scope>
    <source>
        <strain evidence="3 4">FSL H7-0604</strain>
    </source>
</reference>